<organism evidence="1 2">
    <name type="scientific">Bauhinia variegata</name>
    <name type="common">Purple orchid tree</name>
    <name type="synonym">Phanera variegata</name>
    <dbReference type="NCBI Taxonomy" id="167791"/>
    <lineage>
        <taxon>Eukaryota</taxon>
        <taxon>Viridiplantae</taxon>
        <taxon>Streptophyta</taxon>
        <taxon>Embryophyta</taxon>
        <taxon>Tracheophyta</taxon>
        <taxon>Spermatophyta</taxon>
        <taxon>Magnoliopsida</taxon>
        <taxon>eudicotyledons</taxon>
        <taxon>Gunneridae</taxon>
        <taxon>Pentapetalae</taxon>
        <taxon>rosids</taxon>
        <taxon>fabids</taxon>
        <taxon>Fabales</taxon>
        <taxon>Fabaceae</taxon>
        <taxon>Cercidoideae</taxon>
        <taxon>Cercideae</taxon>
        <taxon>Bauhiniinae</taxon>
        <taxon>Bauhinia</taxon>
    </lineage>
</organism>
<reference evidence="1 2" key="1">
    <citation type="journal article" date="2022" name="DNA Res.">
        <title>Chromosomal-level genome assembly of the orchid tree Bauhinia variegata (Leguminosae; Cercidoideae) supports the allotetraploid origin hypothesis of Bauhinia.</title>
        <authorList>
            <person name="Zhong Y."/>
            <person name="Chen Y."/>
            <person name="Zheng D."/>
            <person name="Pang J."/>
            <person name="Liu Y."/>
            <person name="Luo S."/>
            <person name="Meng S."/>
            <person name="Qian L."/>
            <person name="Wei D."/>
            <person name="Dai S."/>
            <person name="Zhou R."/>
        </authorList>
    </citation>
    <scope>NUCLEOTIDE SEQUENCE [LARGE SCALE GENOMIC DNA]</scope>
    <source>
        <strain evidence="1">BV-YZ2020</strain>
    </source>
</reference>
<proteinExistence type="predicted"/>
<name>A0ACB9PGP2_BAUVA</name>
<evidence type="ECO:0000313" key="1">
    <source>
        <dbReference type="EMBL" id="KAI4347715.1"/>
    </source>
</evidence>
<keyword evidence="2" id="KW-1185">Reference proteome</keyword>
<evidence type="ECO:0000313" key="2">
    <source>
        <dbReference type="Proteomes" id="UP000828941"/>
    </source>
</evidence>
<sequence>MAGNREGEIPHEGLATIQMQALVGQFERLHNRKLERIHERIDQVAARQNHPNNPSEGVLSVKGEDISSECPNKRTMLINSHGDWEIEEEIIEEEEELSNEDDSGESAVEGELLMARRALSIQVMENENNQRENLFHTRCQIQDKVCSVIIDGGSCSNVASVELVEKLTLPTFKHRCPYRLQWLNDCGEMKVTKQVKVLFSIGKYKHVICC</sequence>
<protein>
    <submittedName>
        <fullName evidence="1">Uncharacterized protein</fullName>
    </submittedName>
</protein>
<dbReference type="Proteomes" id="UP000828941">
    <property type="component" value="Chromosome 4"/>
</dbReference>
<gene>
    <name evidence="1" type="ORF">L6164_008499</name>
</gene>
<dbReference type="EMBL" id="CM039429">
    <property type="protein sequence ID" value="KAI4347715.1"/>
    <property type="molecule type" value="Genomic_DNA"/>
</dbReference>
<comment type="caution">
    <text evidence="1">The sequence shown here is derived from an EMBL/GenBank/DDBJ whole genome shotgun (WGS) entry which is preliminary data.</text>
</comment>
<accession>A0ACB9PGP2</accession>